<dbReference type="AlphaFoldDB" id="A0A8J0V6P1"/>
<organism evidence="2 3">
    <name type="scientific">Xenopus laevis</name>
    <name type="common">African clawed frog</name>
    <dbReference type="NCBI Taxonomy" id="8355"/>
    <lineage>
        <taxon>Eukaryota</taxon>
        <taxon>Metazoa</taxon>
        <taxon>Chordata</taxon>
        <taxon>Craniata</taxon>
        <taxon>Vertebrata</taxon>
        <taxon>Euteleostomi</taxon>
        <taxon>Amphibia</taxon>
        <taxon>Batrachia</taxon>
        <taxon>Anura</taxon>
        <taxon>Pipoidea</taxon>
        <taxon>Pipidae</taxon>
        <taxon>Xenopodinae</taxon>
        <taxon>Xenopus</taxon>
        <taxon>Xenopus</taxon>
    </lineage>
</organism>
<dbReference type="RefSeq" id="XP_018115980.1">
    <property type="nucleotide sequence ID" value="XM_018260491.2"/>
</dbReference>
<feature type="compositionally biased region" description="Basic and acidic residues" evidence="1">
    <location>
        <begin position="96"/>
        <end position="109"/>
    </location>
</feature>
<dbReference type="GeneID" id="108715400"/>
<feature type="compositionally biased region" description="Basic and acidic residues" evidence="1">
    <location>
        <begin position="28"/>
        <end position="44"/>
    </location>
</feature>
<feature type="compositionally biased region" description="Basic and acidic residues" evidence="1">
    <location>
        <begin position="140"/>
        <end position="149"/>
    </location>
</feature>
<dbReference type="KEGG" id="xla:108715400"/>
<evidence type="ECO:0000256" key="1">
    <source>
        <dbReference type="SAM" id="MobiDB-lite"/>
    </source>
</evidence>
<evidence type="ECO:0000313" key="2">
    <source>
        <dbReference type="Proteomes" id="UP000186698"/>
    </source>
</evidence>
<feature type="compositionally biased region" description="Polar residues" evidence="1">
    <location>
        <begin position="460"/>
        <end position="481"/>
    </location>
</feature>
<dbReference type="Proteomes" id="UP000186698">
    <property type="component" value="Chromosome 4S"/>
</dbReference>
<keyword evidence="2" id="KW-1185">Reference proteome</keyword>
<feature type="region of interest" description="Disordered" evidence="1">
    <location>
        <begin position="1"/>
        <end position="176"/>
    </location>
</feature>
<feature type="region of interest" description="Disordered" evidence="1">
    <location>
        <begin position="244"/>
        <end position="568"/>
    </location>
</feature>
<accession>A0A8J0V6P1</accession>
<proteinExistence type="predicted"/>
<dbReference type="CTD" id="108715400"/>
<feature type="compositionally biased region" description="Basic and acidic residues" evidence="1">
    <location>
        <begin position="265"/>
        <end position="275"/>
    </location>
</feature>
<gene>
    <name evidence="3" type="primary">LOC108715400</name>
</gene>
<name>A0A8J0V6P1_XENLA</name>
<feature type="compositionally biased region" description="Low complexity" evidence="1">
    <location>
        <begin position="110"/>
        <end position="123"/>
    </location>
</feature>
<feature type="compositionally biased region" description="Basic and acidic residues" evidence="1">
    <location>
        <begin position="390"/>
        <end position="399"/>
    </location>
</feature>
<protein>
    <submittedName>
        <fullName evidence="3">RNA polymerase II degradation factor 1</fullName>
    </submittedName>
</protein>
<feature type="compositionally biased region" description="Basic residues" evidence="1">
    <location>
        <begin position="1"/>
        <end position="11"/>
    </location>
</feature>
<feature type="compositionally biased region" description="Basic and acidic residues" evidence="1">
    <location>
        <begin position="511"/>
        <end position="522"/>
    </location>
</feature>
<sequence>MGAKFSKKKKSYCLGAGKDGESTETTEVEQKETETQSEQKDAPQPDKPVGNGTSEEQKPQVEKQSDIETKPDEPSKDEQNAGPVPDNNLGNNLESNRAEPVETPQEKTESNCSSSVQGQSSEVAKVDRSNITQKAPPSLEPEKTEKEQPNKNLDLSSDPPCAAVAEPEVKQSSGVEQQAIVQQVEHLQEATVKEADEELQPASTLTVEKENQLVTESTISENDVPLSEEVLEVVTNTQTDIHDKVTAPVIMPEPSITKSTSKVAEICKSEEESKQSLEGQSPLPEHEIPEPVQIPPPNAAAEEHKELPVLASPEPVAEQLVPLADTVNTEIESLEHPQAYMPLTIEPANEKEAVDPESAPQELESVAGPEDPDHVAEPVTSEVLQQSQSETDKVCENETKQVAQEDEQQQPKTSEVPEQPAHDKKTNANQVSSTFDNKESEVLCSRASDIVSNDPPKLTSAEQETCTEIPSEVTPLQTLQDSAAELSIRLEPNAHDKKLEDQSSDKQSVVEQEKSMEEENKAVVDVVQETLSQEPTDGNHTASSPVAEQDNVSNPSTADISGSAPQSLVKDKIESHATLAEESVDEKIHSNVQIVDNHVTLNGLPSKEEIKVKENFENLEIGSNHAISELNGQSENHEIEVCNE</sequence>
<feature type="compositionally biased region" description="Polar residues" evidence="1">
    <location>
        <begin position="529"/>
        <end position="566"/>
    </location>
</feature>
<feature type="compositionally biased region" description="Basic and acidic residues" evidence="1">
    <location>
        <begin position="492"/>
        <end position="504"/>
    </location>
</feature>
<dbReference type="OrthoDB" id="9909822at2759"/>
<feature type="compositionally biased region" description="Basic and acidic residues" evidence="1">
    <location>
        <begin position="55"/>
        <end position="79"/>
    </location>
</feature>
<reference evidence="3" key="1">
    <citation type="submission" date="2025-08" db="UniProtKB">
        <authorList>
            <consortium name="RefSeq"/>
        </authorList>
    </citation>
    <scope>IDENTIFICATION</scope>
    <source>
        <strain evidence="3">J_2021</strain>
        <tissue evidence="3">Erythrocytes</tissue>
    </source>
</reference>
<evidence type="ECO:0000313" key="3">
    <source>
        <dbReference type="RefSeq" id="XP_018115980.1"/>
    </source>
</evidence>